<dbReference type="SUPFAM" id="SSF82199">
    <property type="entry name" value="SET domain"/>
    <property type="match status" value="1"/>
</dbReference>
<dbReference type="EMBL" id="BT123823">
    <property type="protein sequence ID" value="ADE77120.1"/>
    <property type="molecule type" value="mRNA"/>
</dbReference>
<dbReference type="InterPro" id="IPR046341">
    <property type="entry name" value="SET_dom_sf"/>
</dbReference>
<accession>D5AC51</accession>
<organism evidence="1">
    <name type="scientific">Picea sitchensis</name>
    <name type="common">Sitka spruce</name>
    <name type="synonym">Pinus sitchensis</name>
    <dbReference type="NCBI Taxonomy" id="3332"/>
    <lineage>
        <taxon>Eukaryota</taxon>
        <taxon>Viridiplantae</taxon>
        <taxon>Streptophyta</taxon>
        <taxon>Embryophyta</taxon>
        <taxon>Tracheophyta</taxon>
        <taxon>Spermatophyta</taxon>
        <taxon>Pinopsida</taxon>
        <taxon>Pinidae</taxon>
        <taxon>Conifers I</taxon>
        <taxon>Pinales</taxon>
        <taxon>Pinaceae</taxon>
        <taxon>Picea</taxon>
    </lineage>
</organism>
<sequence>MASGKFAFLATTAIRKPRSWQCRLQHNSCVFRASYSPRLSPNAPDLVQWIRDEGGFVHEGLKLENESFTGLGLVSSTPISAGTEIISLPRHIPLSLPLVGAPSDQTDSLLSYISAYLPVRLDCNLQNESKIDEGWRMWQKSCGRRGYPLSFFESERKWVPSGGHTLVTYQRLSIYLFSFPKRKYKACSTSH</sequence>
<proteinExistence type="evidence at transcript level"/>
<reference evidence="1" key="1">
    <citation type="submission" date="2010-04" db="EMBL/GenBank/DDBJ databases">
        <authorList>
            <person name="Reid K.E."/>
            <person name="Liao N."/>
            <person name="Chan S."/>
            <person name="Docking R."/>
            <person name="Taylor G."/>
            <person name="Moore R."/>
            <person name="Mayo M."/>
            <person name="Munro S."/>
            <person name="King J."/>
            <person name="Yanchuk A."/>
            <person name="Holt R."/>
            <person name="Jones S."/>
            <person name="Marra M."/>
            <person name="Ritland C.E."/>
            <person name="Ritland K."/>
            <person name="Bohlmann J."/>
        </authorList>
    </citation>
    <scope>NUCLEOTIDE SEQUENCE</scope>
    <source>
        <tissue evidence="1">Bud</tissue>
    </source>
</reference>
<name>D5AC51_PICSI</name>
<evidence type="ECO:0008006" key="2">
    <source>
        <dbReference type="Google" id="ProtNLM"/>
    </source>
</evidence>
<protein>
    <recommendedName>
        <fullName evidence="2">SET domain-containing protein</fullName>
    </recommendedName>
</protein>
<dbReference type="Gene3D" id="3.90.1410.10">
    <property type="entry name" value="set domain protein methyltransferase, domain 1"/>
    <property type="match status" value="1"/>
</dbReference>
<evidence type="ECO:0000313" key="1">
    <source>
        <dbReference type="EMBL" id="ADE77120.1"/>
    </source>
</evidence>
<dbReference type="AlphaFoldDB" id="D5AC51"/>